<protein>
    <submittedName>
        <fullName evidence="1">Uncharacterized protein</fullName>
    </submittedName>
</protein>
<dbReference type="Proteomes" id="UP001239111">
    <property type="component" value="Chromosome 3"/>
</dbReference>
<proteinExistence type="predicted"/>
<organism evidence="1 2">
    <name type="scientific">Eretmocerus hayati</name>
    <dbReference type="NCBI Taxonomy" id="131215"/>
    <lineage>
        <taxon>Eukaryota</taxon>
        <taxon>Metazoa</taxon>
        <taxon>Ecdysozoa</taxon>
        <taxon>Arthropoda</taxon>
        <taxon>Hexapoda</taxon>
        <taxon>Insecta</taxon>
        <taxon>Pterygota</taxon>
        <taxon>Neoptera</taxon>
        <taxon>Endopterygota</taxon>
        <taxon>Hymenoptera</taxon>
        <taxon>Apocrita</taxon>
        <taxon>Proctotrupomorpha</taxon>
        <taxon>Chalcidoidea</taxon>
        <taxon>Aphelinidae</taxon>
        <taxon>Aphelininae</taxon>
        <taxon>Eretmocerus</taxon>
    </lineage>
</organism>
<comment type="caution">
    <text evidence="1">The sequence shown here is derived from an EMBL/GenBank/DDBJ whole genome shotgun (WGS) entry which is preliminary data.</text>
</comment>
<accession>A0ACC2NSI6</accession>
<keyword evidence="2" id="KW-1185">Reference proteome</keyword>
<dbReference type="EMBL" id="CM056743">
    <property type="protein sequence ID" value="KAJ8673846.1"/>
    <property type="molecule type" value="Genomic_DNA"/>
</dbReference>
<reference evidence="1" key="1">
    <citation type="submission" date="2023-04" db="EMBL/GenBank/DDBJ databases">
        <title>A chromosome-level genome assembly of the parasitoid wasp Eretmocerus hayati.</title>
        <authorList>
            <person name="Zhong Y."/>
            <person name="Liu S."/>
            <person name="Liu Y."/>
        </authorList>
    </citation>
    <scope>NUCLEOTIDE SEQUENCE</scope>
    <source>
        <strain evidence="1">ZJU_SS_LIU_2023</strain>
    </source>
</reference>
<sequence length="116" mass="13274">MEWELSNYIENNSLKCYRRPVAGLYPFPKPNPTLCYHPVDSFSLMVLQDKGEQGNMDFTNFELWAGKLGDVCISSALLRFGYGSNKKSSPEKDSELSKATFTVFEMFIVFQKILAR</sequence>
<gene>
    <name evidence="1" type="ORF">QAD02_005108</name>
</gene>
<evidence type="ECO:0000313" key="2">
    <source>
        <dbReference type="Proteomes" id="UP001239111"/>
    </source>
</evidence>
<evidence type="ECO:0000313" key="1">
    <source>
        <dbReference type="EMBL" id="KAJ8673846.1"/>
    </source>
</evidence>
<name>A0ACC2NSI6_9HYME</name>